<dbReference type="GO" id="GO:0008168">
    <property type="term" value="F:methyltransferase activity"/>
    <property type="evidence" value="ECO:0007669"/>
    <property type="project" value="UniProtKB-KW"/>
</dbReference>
<evidence type="ECO:0000256" key="4">
    <source>
        <dbReference type="ARBA" id="ARBA00022691"/>
    </source>
</evidence>
<evidence type="ECO:0000313" key="6">
    <source>
        <dbReference type="EMBL" id="MDO1449345.1"/>
    </source>
</evidence>
<protein>
    <submittedName>
        <fullName evidence="6">Class I SAM-dependent methyltransferase</fullName>
        <ecNumber evidence="6">2.1.1.-</ecNumber>
    </submittedName>
</protein>
<dbReference type="GO" id="GO:0032259">
    <property type="term" value="P:methylation"/>
    <property type="evidence" value="ECO:0007669"/>
    <property type="project" value="UniProtKB-KW"/>
</dbReference>
<organism evidence="6 7">
    <name type="scientific">Rhodocytophaga aerolata</name>
    <dbReference type="NCBI Taxonomy" id="455078"/>
    <lineage>
        <taxon>Bacteria</taxon>
        <taxon>Pseudomonadati</taxon>
        <taxon>Bacteroidota</taxon>
        <taxon>Cytophagia</taxon>
        <taxon>Cytophagales</taxon>
        <taxon>Rhodocytophagaceae</taxon>
        <taxon>Rhodocytophaga</taxon>
    </lineage>
</organism>
<gene>
    <name evidence="6" type="ORF">Q0590_23925</name>
</gene>
<comment type="caution">
    <text evidence="6">The sequence shown here is derived from an EMBL/GenBank/DDBJ whole genome shotgun (WGS) entry which is preliminary data.</text>
</comment>
<dbReference type="SUPFAM" id="SSF53335">
    <property type="entry name" value="S-adenosyl-L-methionine-dependent methyltransferases"/>
    <property type="match status" value="1"/>
</dbReference>
<sequence>MATKPDLDFTYTTIDQIFRLSIGEMGDYSGAFFKGDFSMSLEKAQLRKHQFIAESLNIHRGSKVLDMACGWGPFLNYVRKLKATGTGVTLSTGQAAACKKNGLDVHVMDCRYISPETFGEFDAVTCIGGLEHFCSVEEYKQGKQDEIYTNFFQSVSNLLPVGGRFYMQTMVFSKNMLPLEKISVDAGKNSDSYVLALMIKEFPGSWLPYGDGQVIKNASPFFKLISKSSGRLDYIETIKRWRRKFRQFHLKKYYYYACLIPRFLTDKEFRHQVAVFKVSPNKVCFERETMDHFRFVFEKI</sequence>
<reference evidence="6" key="1">
    <citation type="submission" date="2023-07" db="EMBL/GenBank/DDBJ databases">
        <title>The genome sequence of Rhodocytophaga aerolata KACC 12507.</title>
        <authorList>
            <person name="Zhang X."/>
        </authorList>
    </citation>
    <scope>NUCLEOTIDE SEQUENCE</scope>
    <source>
        <strain evidence="6">KACC 12507</strain>
    </source>
</reference>
<dbReference type="EC" id="2.1.1.-" evidence="6"/>
<dbReference type="Proteomes" id="UP001168528">
    <property type="component" value="Unassembled WGS sequence"/>
</dbReference>
<keyword evidence="3 6" id="KW-0808">Transferase</keyword>
<evidence type="ECO:0000256" key="3">
    <source>
        <dbReference type="ARBA" id="ARBA00022679"/>
    </source>
</evidence>
<name>A0ABT8RB60_9BACT</name>
<keyword evidence="7" id="KW-1185">Reference proteome</keyword>
<dbReference type="PANTHER" id="PTHR43667:SF1">
    <property type="entry name" value="CYCLOPROPANE-FATTY-ACYL-PHOSPHOLIPID SYNTHASE"/>
    <property type="match status" value="1"/>
</dbReference>
<evidence type="ECO:0000256" key="2">
    <source>
        <dbReference type="ARBA" id="ARBA00022603"/>
    </source>
</evidence>
<accession>A0ABT8RB60</accession>
<keyword evidence="5" id="KW-0443">Lipid metabolism</keyword>
<dbReference type="InterPro" id="IPR050723">
    <property type="entry name" value="CFA/CMAS"/>
</dbReference>
<dbReference type="RefSeq" id="WP_302040146.1">
    <property type="nucleotide sequence ID" value="NZ_JAUKPO010000018.1"/>
</dbReference>
<dbReference type="PANTHER" id="PTHR43667">
    <property type="entry name" value="CYCLOPROPANE-FATTY-ACYL-PHOSPHOLIPID SYNTHASE"/>
    <property type="match status" value="1"/>
</dbReference>
<evidence type="ECO:0000313" key="7">
    <source>
        <dbReference type="Proteomes" id="UP001168528"/>
    </source>
</evidence>
<dbReference type="CDD" id="cd02440">
    <property type="entry name" value="AdoMet_MTases"/>
    <property type="match status" value="1"/>
</dbReference>
<comment type="similarity">
    <text evidence="1">Belongs to the CFA/CMAS family.</text>
</comment>
<dbReference type="InterPro" id="IPR029063">
    <property type="entry name" value="SAM-dependent_MTases_sf"/>
</dbReference>
<dbReference type="Pfam" id="PF02353">
    <property type="entry name" value="CMAS"/>
    <property type="match status" value="1"/>
</dbReference>
<evidence type="ECO:0000256" key="5">
    <source>
        <dbReference type="ARBA" id="ARBA00023098"/>
    </source>
</evidence>
<dbReference type="Gene3D" id="3.40.50.150">
    <property type="entry name" value="Vaccinia Virus protein VP39"/>
    <property type="match status" value="1"/>
</dbReference>
<dbReference type="EMBL" id="JAUKPO010000018">
    <property type="protein sequence ID" value="MDO1449345.1"/>
    <property type="molecule type" value="Genomic_DNA"/>
</dbReference>
<keyword evidence="4" id="KW-0949">S-adenosyl-L-methionine</keyword>
<evidence type="ECO:0000256" key="1">
    <source>
        <dbReference type="ARBA" id="ARBA00010815"/>
    </source>
</evidence>
<proteinExistence type="inferred from homology"/>
<keyword evidence="2 6" id="KW-0489">Methyltransferase</keyword>